<protein>
    <recommendedName>
        <fullName evidence="2">Zinc-type alcohol dehydrogenase-like protein</fullName>
    </recommendedName>
</protein>
<dbReference type="Pfam" id="PF08240">
    <property type="entry name" value="ADH_N"/>
    <property type="match status" value="1"/>
</dbReference>
<comment type="caution">
    <text evidence="4">The sequence shown here is derived from an EMBL/GenBank/DDBJ whole genome shotgun (WGS) entry which is preliminary data.</text>
</comment>
<keyword evidence="2" id="KW-0560">Oxidoreductase</keyword>
<dbReference type="InterPro" id="IPR036291">
    <property type="entry name" value="NAD(P)-bd_dom_sf"/>
</dbReference>
<keyword evidence="5" id="KW-1185">Reference proteome</keyword>
<dbReference type="InterPro" id="IPR014182">
    <property type="entry name" value="ADH_Zn_typ-1"/>
</dbReference>
<evidence type="ECO:0000259" key="3">
    <source>
        <dbReference type="SMART" id="SM00829"/>
    </source>
</evidence>
<feature type="domain" description="Enoyl reductase (ER)" evidence="3">
    <location>
        <begin position="17"/>
        <end position="336"/>
    </location>
</feature>
<proteinExistence type="inferred from homology"/>
<dbReference type="AlphaFoldDB" id="A0A4R5Q9T3"/>
<gene>
    <name evidence="4" type="ORF">E2C06_25620</name>
</gene>
<dbReference type="PANTHER" id="PTHR44154:SF1">
    <property type="entry name" value="QUINONE OXIDOREDUCTASE"/>
    <property type="match status" value="1"/>
</dbReference>
<dbReference type="PANTHER" id="PTHR44154">
    <property type="entry name" value="QUINONE OXIDOREDUCTASE"/>
    <property type="match status" value="1"/>
</dbReference>
<dbReference type="GO" id="GO:0016491">
    <property type="term" value="F:oxidoreductase activity"/>
    <property type="evidence" value="ECO:0007669"/>
    <property type="project" value="UniProtKB-KW"/>
</dbReference>
<dbReference type="NCBIfam" id="TIGR02817">
    <property type="entry name" value="adh_fam_1"/>
    <property type="match status" value="1"/>
</dbReference>
<evidence type="ECO:0000313" key="5">
    <source>
        <dbReference type="Proteomes" id="UP000295096"/>
    </source>
</evidence>
<dbReference type="RefSeq" id="WP_133291428.1">
    <property type="nucleotide sequence ID" value="NZ_SMSJ01000054.1"/>
</dbReference>
<organism evidence="4 5">
    <name type="scientific">Dankookia rubra</name>
    <dbReference type="NCBI Taxonomy" id="1442381"/>
    <lineage>
        <taxon>Bacteria</taxon>
        <taxon>Pseudomonadati</taxon>
        <taxon>Pseudomonadota</taxon>
        <taxon>Alphaproteobacteria</taxon>
        <taxon>Acetobacterales</taxon>
        <taxon>Roseomonadaceae</taxon>
        <taxon>Dankookia</taxon>
    </lineage>
</organism>
<dbReference type="InterPro" id="IPR020843">
    <property type="entry name" value="ER"/>
</dbReference>
<dbReference type="Gene3D" id="3.40.50.720">
    <property type="entry name" value="NAD(P)-binding Rossmann-like Domain"/>
    <property type="match status" value="1"/>
</dbReference>
<dbReference type="InterPro" id="IPR051603">
    <property type="entry name" value="Zinc-ADH_QOR/CCCR"/>
</dbReference>
<keyword evidence="2" id="KW-0479">Metal-binding</keyword>
<name>A0A4R5Q9T3_9PROT</name>
<accession>A0A4R5Q9T3</accession>
<dbReference type="GO" id="GO:0008270">
    <property type="term" value="F:zinc ion binding"/>
    <property type="evidence" value="ECO:0007669"/>
    <property type="project" value="InterPro"/>
</dbReference>
<dbReference type="Gene3D" id="3.90.180.10">
    <property type="entry name" value="Medium-chain alcohol dehydrogenases, catalytic domain"/>
    <property type="match status" value="1"/>
</dbReference>
<dbReference type="Pfam" id="PF13602">
    <property type="entry name" value="ADH_zinc_N_2"/>
    <property type="match status" value="1"/>
</dbReference>
<evidence type="ECO:0000256" key="2">
    <source>
        <dbReference type="RuleBase" id="RU364000"/>
    </source>
</evidence>
<evidence type="ECO:0000256" key="1">
    <source>
        <dbReference type="ARBA" id="ARBA00022857"/>
    </source>
</evidence>
<keyword evidence="2" id="KW-0862">Zinc</keyword>
<evidence type="ECO:0000313" key="4">
    <source>
        <dbReference type="EMBL" id="TDH59774.1"/>
    </source>
</evidence>
<dbReference type="InterPro" id="IPR013154">
    <property type="entry name" value="ADH-like_N"/>
</dbReference>
<dbReference type="SUPFAM" id="SSF51735">
    <property type="entry name" value="NAD(P)-binding Rossmann-fold domains"/>
    <property type="match status" value="1"/>
</dbReference>
<dbReference type="EMBL" id="SMSJ01000054">
    <property type="protein sequence ID" value="TDH59774.1"/>
    <property type="molecule type" value="Genomic_DNA"/>
</dbReference>
<reference evidence="4 5" key="1">
    <citation type="journal article" date="2016" name="J. Microbiol.">
        <title>Dankookia rubra gen. nov., sp. nov., an alphaproteobacterium isolated from sediment of a shallow stream.</title>
        <authorList>
            <person name="Kim W.H."/>
            <person name="Kim D.H."/>
            <person name="Kang K."/>
            <person name="Ahn T.Y."/>
        </authorList>
    </citation>
    <scope>NUCLEOTIDE SEQUENCE [LARGE SCALE GENOMIC DNA]</scope>
    <source>
        <strain evidence="4 5">JCM30602</strain>
    </source>
</reference>
<dbReference type="OrthoDB" id="9785812at2"/>
<dbReference type="Proteomes" id="UP000295096">
    <property type="component" value="Unassembled WGS sequence"/>
</dbReference>
<dbReference type="CDD" id="cd08252">
    <property type="entry name" value="AL_MDR"/>
    <property type="match status" value="1"/>
</dbReference>
<dbReference type="SUPFAM" id="SSF50129">
    <property type="entry name" value="GroES-like"/>
    <property type="match status" value="1"/>
</dbReference>
<keyword evidence="1" id="KW-0521">NADP</keyword>
<comment type="similarity">
    <text evidence="2">Belongs to the zinc-containing alcohol dehydrogenase family. Quinone oxidoreductase subfamily.</text>
</comment>
<dbReference type="SMART" id="SM00829">
    <property type="entry name" value="PKS_ER"/>
    <property type="match status" value="1"/>
</dbReference>
<dbReference type="InterPro" id="IPR011032">
    <property type="entry name" value="GroES-like_sf"/>
</dbReference>
<sequence length="339" mass="36484">MRAVGFTQRALPIEHERSLVDLDLPDPGPPQGRDLLVRVHGVSVNPRDMKSRMTMEASADRPVVLGYDASGVVEAVGPDCTFFRPGDAVMYAGVLDRQGSNAELQLVDERIVGRKPDKLDHPAAASLPLTALTAYEMLFDRMRIPRDEESAGNVLLVIGGAGGVPSIAIQLARVLTQVTVVATASRPESAAWVLQCGAHHVVDHSQPLPPQVAALEAGPMPWIFSTHTTPARWAEMATMLAPQGSVGLIDDPEPLDLRLLKFKSAAVHWEAMFTRPMFGTKDMARQHAILDEVAALVDSGRLKPTATQNYGRIDAANLRRAHAAVEAGRVVGKIVLGGF</sequence>